<dbReference type="GO" id="GO:0016783">
    <property type="term" value="F:sulfurtransferase activity"/>
    <property type="evidence" value="ECO:0007669"/>
    <property type="project" value="TreeGrafter"/>
</dbReference>
<comment type="caution">
    <text evidence="3">The sequence shown here is derived from an EMBL/GenBank/DDBJ whole genome shotgun (WGS) entry which is preliminary data.</text>
</comment>
<keyword evidence="2" id="KW-0819">tRNA processing</keyword>
<evidence type="ECO:0000256" key="2">
    <source>
        <dbReference type="ARBA" id="ARBA00022694"/>
    </source>
</evidence>
<evidence type="ECO:0000313" key="4">
    <source>
        <dbReference type="Proteomes" id="UP001174909"/>
    </source>
</evidence>
<dbReference type="EMBL" id="CASHTH010001023">
    <property type="protein sequence ID" value="CAI8010230.1"/>
    <property type="molecule type" value="Genomic_DNA"/>
</dbReference>
<dbReference type="PANTHER" id="PTHR20882:SF14">
    <property type="entry name" value="CYTOPLASMIC TRNA 2-THIOLATION PROTEIN 2"/>
    <property type="match status" value="1"/>
</dbReference>
<name>A0AA35REY9_GEOBA</name>
<organism evidence="3 4">
    <name type="scientific">Geodia barretti</name>
    <name type="common">Barrett's horny sponge</name>
    <dbReference type="NCBI Taxonomy" id="519541"/>
    <lineage>
        <taxon>Eukaryota</taxon>
        <taxon>Metazoa</taxon>
        <taxon>Porifera</taxon>
        <taxon>Demospongiae</taxon>
        <taxon>Heteroscleromorpha</taxon>
        <taxon>Tetractinellida</taxon>
        <taxon>Astrophorina</taxon>
        <taxon>Geodiidae</taxon>
        <taxon>Geodia</taxon>
    </lineage>
</organism>
<dbReference type="InterPro" id="IPR014729">
    <property type="entry name" value="Rossmann-like_a/b/a_fold"/>
</dbReference>
<dbReference type="InterPro" id="IPR019407">
    <property type="entry name" value="CTU2"/>
</dbReference>
<proteinExistence type="predicted"/>
<evidence type="ECO:0000256" key="1">
    <source>
        <dbReference type="ARBA" id="ARBA00022490"/>
    </source>
</evidence>
<dbReference type="GO" id="GO:0005829">
    <property type="term" value="C:cytosol"/>
    <property type="evidence" value="ECO:0007669"/>
    <property type="project" value="TreeGrafter"/>
</dbReference>
<gene>
    <name evidence="3" type="ORF">GBAR_LOCUS6756</name>
</gene>
<evidence type="ECO:0000313" key="3">
    <source>
        <dbReference type="EMBL" id="CAI8010230.1"/>
    </source>
</evidence>
<dbReference type="GO" id="GO:0002143">
    <property type="term" value="P:tRNA wobble position uridine thiolation"/>
    <property type="evidence" value="ECO:0007669"/>
    <property type="project" value="TreeGrafter"/>
</dbReference>
<accession>A0AA35REY9</accession>
<dbReference type="Proteomes" id="UP001174909">
    <property type="component" value="Unassembled WGS sequence"/>
</dbReference>
<sequence>MMMILYSTVAHAQMFAPTKNNADASSFSIGAHLPAMCDVVEGLQQAEAEPRSSPRECFNAYFVHRFRATFGKVRLFTDGEKVLLPFSGGMNSRVLLGLAEEGLKLSAYKKLRFEPTVVVIDEGAVLGEKWNNRCRQLSQCLAIATATGFSTFYTRIEQVFGGECAVCSVEQLLRGKTGDSKEVGGVSKAECVERNSGATVNPSEGR</sequence>
<dbReference type="SUPFAM" id="SSF52402">
    <property type="entry name" value="Adenine nucleotide alpha hydrolases-like"/>
    <property type="match status" value="1"/>
</dbReference>
<dbReference type="AlphaFoldDB" id="A0AA35REY9"/>
<keyword evidence="4" id="KW-1185">Reference proteome</keyword>
<dbReference type="Gene3D" id="3.40.50.620">
    <property type="entry name" value="HUPs"/>
    <property type="match status" value="1"/>
</dbReference>
<reference evidence="3" key="1">
    <citation type="submission" date="2023-03" db="EMBL/GenBank/DDBJ databases">
        <authorList>
            <person name="Steffen K."/>
            <person name="Cardenas P."/>
        </authorList>
    </citation>
    <scope>NUCLEOTIDE SEQUENCE</scope>
</reference>
<protein>
    <submittedName>
        <fullName evidence="3">Cytoplasmic tRNA 2-thiolation protein 2</fullName>
    </submittedName>
</protein>
<dbReference type="GO" id="GO:0000049">
    <property type="term" value="F:tRNA binding"/>
    <property type="evidence" value="ECO:0007669"/>
    <property type="project" value="InterPro"/>
</dbReference>
<keyword evidence="1" id="KW-0963">Cytoplasm</keyword>
<dbReference type="PANTHER" id="PTHR20882">
    <property type="entry name" value="CYTOPLASMIC TRNA 2-THIOLATION PROTEIN 2"/>
    <property type="match status" value="1"/>
</dbReference>